<gene>
    <name evidence="1" type="ORF">DOTSEDRAFT_71538</name>
</gene>
<reference evidence="1 2" key="2">
    <citation type="journal article" date="2012" name="PLoS Pathog.">
        <title>Diverse lifestyles and strategies of plant pathogenesis encoded in the genomes of eighteen Dothideomycetes fungi.</title>
        <authorList>
            <person name="Ohm R.A."/>
            <person name="Feau N."/>
            <person name="Henrissat B."/>
            <person name="Schoch C.L."/>
            <person name="Horwitz B.A."/>
            <person name="Barry K.W."/>
            <person name="Condon B.J."/>
            <person name="Copeland A.C."/>
            <person name="Dhillon B."/>
            <person name="Glaser F."/>
            <person name="Hesse C.N."/>
            <person name="Kosti I."/>
            <person name="LaButti K."/>
            <person name="Lindquist E.A."/>
            <person name="Lucas S."/>
            <person name="Salamov A.A."/>
            <person name="Bradshaw R.E."/>
            <person name="Ciuffetti L."/>
            <person name="Hamelin R.C."/>
            <person name="Kema G.H.J."/>
            <person name="Lawrence C."/>
            <person name="Scott J.A."/>
            <person name="Spatafora J.W."/>
            <person name="Turgeon B.G."/>
            <person name="de Wit P.J.G.M."/>
            <person name="Zhong S."/>
            <person name="Goodwin S.B."/>
            <person name="Grigoriev I.V."/>
        </authorList>
    </citation>
    <scope>NUCLEOTIDE SEQUENCE [LARGE SCALE GENOMIC DNA]</scope>
    <source>
        <strain evidence="2">NZE10 / CBS 128990</strain>
    </source>
</reference>
<dbReference type="HOGENOM" id="CLU_1461280_0_0_1"/>
<evidence type="ECO:0000313" key="1">
    <source>
        <dbReference type="EMBL" id="EME45874.1"/>
    </source>
</evidence>
<protein>
    <submittedName>
        <fullName evidence="1">Uncharacterized protein</fullName>
    </submittedName>
</protein>
<organism evidence="1 2">
    <name type="scientific">Dothistroma septosporum (strain NZE10 / CBS 128990)</name>
    <name type="common">Red band needle blight fungus</name>
    <name type="synonym">Mycosphaerella pini</name>
    <dbReference type="NCBI Taxonomy" id="675120"/>
    <lineage>
        <taxon>Eukaryota</taxon>
        <taxon>Fungi</taxon>
        <taxon>Dikarya</taxon>
        <taxon>Ascomycota</taxon>
        <taxon>Pezizomycotina</taxon>
        <taxon>Dothideomycetes</taxon>
        <taxon>Dothideomycetidae</taxon>
        <taxon>Mycosphaerellales</taxon>
        <taxon>Mycosphaerellaceae</taxon>
        <taxon>Dothistroma</taxon>
    </lineage>
</organism>
<dbReference type="Proteomes" id="UP000016933">
    <property type="component" value="Unassembled WGS sequence"/>
</dbReference>
<keyword evidence="2" id="KW-1185">Reference proteome</keyword>
<reference evidence="2" key="1">
    <citation type="journal article" date="2012" name="PLoS Genet.">
        <title>The genomes of the fungal plant pathogens Cladosporium fulvum and Dothistroma septosporum reveal adaptation to different hosts and lifestyles but also signatures of common ancestry.</title>
        <authorList>
            <person name="de Wit P.J.G.M."/>
            <person name="van der Burgt A."/>
            <person name="Oekmen B."/>
            <person name="Stergiopoulos I."/>
            <person name="Abd-Elsalam K.A."/>
            <person name="Aerts A.L."/>
            <person name="Bahkali A.H."/>
            <person name="Beenen H.G."/>
            <person name="Chettri P."/>
            <person name="Cox M.P."/>
            <person name="Datema E."/>
            <person name="de Vries R.P."/>
            <person name="Dhillon B."/>
            <person name="Ganley A.R."/>
            <person name="Griffiths S.A."/>
            <person name="Guo Y."/>
            <person name="Hamelin R.C."/>
            <person name="Henrissat B."/>
            <person name="Kabir M.S."/>
            <person name="Jashni M.K."/>
            <person name="Kema G."/>
            <person name="Klaubauf S."/>
            <person name="Lapidus A."/>
            <person name="Levasseur A."/>
            <person name="Lindquist E."/>
            <person name="Mehrabi R."/>
            <person name="Ohm R.A."/>
            <person name="Owen T.J."/>
            <person name="Salamov A."/>
            <person name="Schwelm A."/>
            <person name="Schijlen E."/>
            <person name="Sun H."/>
            <person name="van den Burg H.A."/>
            <person name="van Ham R.C.H.J."/>
            <person name="Zhang S."/>
            <person name="Goodwin S.B."/>
            <person name="Grigoriev I.V."/>
            <person name="Collemare J."/>
            <person name="Bradshaw R.E."/>
        </authorList>
    </citation>
    <scope>NUCLEOTIDE SEQUENCE [LARGE SCALE GENOMIC DNA]</scope>
    <source>
        <strain evidence="2">NZE10 / CBS 128990</strain>
    </source>
</reference>
<evidence type="ECO:0000313" key="2">
    <source>
        <dbReference type="Proteomes" id="UP000016933"/>
    </source>
</evidence>
<proteinExistence type="predicted"/>
<accession>N1PTY0</accession>
<sequence length="185" mass="20898">MDDHRELDRIHGTLERIHSRSLPLRRCGGRSEEALTVPLPASTACSPDLEDMNRTSQHDDAHYRDAILPADLRFFAAQYKSTHELHTRQEIHPANRHLEGTTASRCISSDKKGQLHLAVSPVTRSWYDAATPRHISSIQESAPRLIGDYHRPILRHSSLKWMRKGEASIHGWTSSQDSINGTPAM</sequence>
<dbReference type="AlphaFoldDB" id="N1PTY0"/>
<name>N1PTY0_DOTSN</name>
<dbReference type="EMBL" id="KB446538">
    <property type="protein sequence ID" value="EME45874.1"/>
    <property type="molecule type" value="Genomic_DNA"/>
</dbReference>